<comment type="caution">
    <text evidence="2">The sequence shown here is derived from an EMBL/GenBank/DDBJ whole genome shotgun (WGS) entry which is preliminary data.</text>
</comment>
<feature type="region of interest" description="Disordered" evidence="1">
    <location>
        <begin position="32"/>
        <end position="53"/>
    </location>
</feature>
<proteinExistence type="predicted"/>
<sequence length="156" mass="17466">MLLEYSLDAGKLINSLSIAKIQFSKEARTEIHGDTRWHKKKSKSSHESRERKLSDMVPTSLARCCFDNINEKDGIFETASLPIAYLHTHLPARQGAKAGLEERGRVDEAPGGARYAKWRKRVCGVADVSSIDSRRHFLPIQMESNIQHHGARSGLG</sequence>
<gene>
    <name evidence="2" type="ORF">C0Q70_12901</name>
</gene>
<evidence type="ECO:0000313" key="2">
    <source>
        <dbReference type="EMBL" id="PVD27729.1"/>
    </source>
</evidence>
<accession>A0A2T7P2S6</accession>
<dbReference type="Proteomes" id="UP000245119">
    <property type="component" value="Linkage Group LG7"/>
</dbReference>
<evidence type="ECO:0000256" key="1">
    <source>
        <dbReference type="SAM" id="MobiDB-lite"/>
    </source>
</evidence>
<name>A0A2T7P2S6_POMCA</name>
<protein>
    <submittedName>
        <fullName evidence="2">Uncharacterized protein</fullName>
    </submittedName>
</protein>
<evidence type="ECO:0000313" key="3">
    <source>
        <dbReference type="Proteomes" id="UP000245119"/>
    </source>
</evidence>
<organism evidence="2 3">
    <name type="scientific">Pomacea canaliculata</name>
    <name type="common">Golden apple snail</name>
    <dbReference type="NCBI Taxonomy" id="400727"/>
    <lineage>
        <taxon>Eukaryota</taxon>
        <taxon>Metazoa</taxon>
        <taxon>Spiralia</taxon>
        <taxon>Lophotrochozoa</taxon>
        <taxon>Mollusca</taxon>
        <taxon>Gastropoda</taxon>
        <taxon>Caenogastropoda</taxon>
        <taxon>Architaenioglossa</taxon>
        <taxon>Ampullarioidea</taxon>
        <taxon>Ampullariidae</taxon>
        <taxon>Pomacea</taxon>
    </lineage>
</organism>
<reference evidence="2 3" key="1">
    <citation type="submission" date="2018-04" db="EMBL/GenBank/DDBJ databases">
        <title>The genome of golden apple snail Pomacea canaliculata provides insight into stress tolerance and invasive adaptation.</title>
        <authorList>
            <person name="Liu C."/>
            <person name="Liu B."/>
            <person name="Ren Y."/>
            <person name="Zhang Y."/>
            <person name="Wang H."/>
            <person name="Li S."/>
            <person name="Jiang F."/>
            <person name="Yin L."/>
            <person name="Zhang G."/>
            <person name="Qian W."/>
            <person name="Fan W."/>
        </authorList>
    </citation>
    <scope>NUCLEOTIDE SEQUENCE [LARGE SCALE GENOMIC DNA]</scope>
    <source>
        <strain evidence="2">SZHN2017</strain>
        <tissue evidence="2">Muscle</tissue>
    </source>
</reference>
<keyword evidence="3" id="KW-1185">Reference proteome</keyword>
<feature type="compositionally biased region" description="Basic and acidic residues" evidence="1">
    <location>
        <begin position="44"/>
        <end position="53"/>
    </location>
</feature>
<dbReference type="EMBL" id="PZQS01000007">
    <property type="protein sequence ID" value="PVD27729.1"/>
    <property type="molecule type" value="Genomic_DNA"/>
</dbReference>
<dbReference type="AlphaFoldDB" id="A0A2T7P2S6"/>